<feature type="chain" id="PRO_5040788534" evidence="6">
    <location>
        <begin position="20"/>
        <end position="406"/>
    </location>
</feature>
<keyword evidence="4" id="KW-0378">Hydrolase</keyword>
<comment type="similarity">
    <text evidence="1">Belongs to the peptidase S28 family.</text>
</comment>
<evidence type="ECO:0000256" key="4">
    <source>
        <dbReference type="ARBA" id="ARBA00022801"/>
    </source>
</evidence>
<dbReference type="InterPro" id="IPR029058">
    <property type="entry name" value="AB_hydrolase_fold"/>
</dbReference>
<evidence type="ECO:0000256" key="6">
    <source>
        <dbReference type="SAM" id="SignalP"/>
    </source>
</evidence>
<proteinExistence type="inferred from homology"/>
<name>A0A9W7AUP6_9STRA</name>
<dbReference type="InterPro" id="IPR042269">
    <property type="entry name" value="Ser_carbopepase_S28_SKS"/>
</dbReference>
<sequence length="406" mass="44301">MDRFFSALLLLLLPSLSTSVPSDPFYFDNNIDHEDPTSGTYSQRFYQTIDHFKGPGNPIFLVFGGEGAVPPSTGLFYPYINEQLAANLSAAVLQPEHRFYGASQPAPKTNDNLKKLMTPQQALNDAANLVTSFRAQAGCATTPGEPGYCPVIAVGGSYPGFLSFSARLTHPNVFDASYAASAPVHFYAQQVDGGDYYELITKSAERSMAGCPESVSKALSDVQADLQDGDYCFDMSSQLPSGKSATISSGDWSGVGTGDDGEMWDWQTCSLLVERIGFDAGRSMFLQRDWTMEWMAEHCSKRFEVTPDPLKLANDWGFADIESTGLTRVLFTNGLNDGWAVGSVTTVSDIANAEERDLIVMNFDNGAHHSDLSHSEPGDDDTLDIQKGHADIQDLMNRWVKDIMLG</sequence>
<dbReference type="Pfam" id="PF05577">
    <property type="entry name" value="Peptidase_S28"/>
    <property type="match status" value="2"/>
</dbReference>
<dbReference type="Gene3D" id="1.20.120.980">
    <property type="entry name" value="Serine carboxypeptidase S28, SKS domain"/>
    <property type="match status" value="2"/>
</dbReference>
<dbReference type="Gene3D" id="3.40.50.1820">
    <property type="entry name" value="alpha/beta hydrolase"/>
    <property type="match status" value="2"/>
</dbReference>
<dbReference type="PANTHER" id="PTHR11010:SF38">
    <property type="entry name" value="LYSOSOMAL PRO-X CARBOXYPEPTIDASE"/>
    <property type="match status" value="1"/>
</dbReference>
<keyword evidence="8" id="KW-1185">Reference proteome</keyword>
<protein>
    <submittedName>
        <fullName evidence="7">Uncharacterized protein</fullName>
    </submittedName>
</protein>
<evidence type="ECO:0000256" key="3">
    <source>
        <dbReference type="ARBA" id="ARBA00022729"/>
    </source>
</evidence>
<evidence type="ECO:0000256" key="1">
    <source>
        <dbReference type="ARBA" id="ARBA00011079"/>
    </source>
</evidence>
<dbReference type="SUPFAM" id="SSF53474">
    <property type="entry name" value="alpha/beta-Hydrolases"/>
    <property type="match status" value="1"/>
</dbReference>
<dbReference type="PANTHER" id="PTHR11010">
    <property type="entry name" value="PROTEASE S28 PRO-X CARBOXYPEPTIDASE-RELATED"/>
    <property type="match status" value="1"/>
</dbReference>
<dbReference type="GO" id="GO:0008239">
    <property type="term" value="F:dipeptidyl-peptidase activity"/>
    <property type="evidence" value="ECO:0007669"/>
    <property type="project" value="TreeGrafter"/>
</dbReference>
<dbReference type="GO" id="GO:0006508">
    <property type="term" value="P:proteolysis"/>
    <property type="evidence" value="ECO:0007669"/>
    <property type="project" value="UniProtKB-KW"/>
</dbReference>
<evidence type="ECO:0000313" key="8">
    <source>
        <dbReference type="Proteomes" id="UP001165082"/>
    </source>
</evidence>
<dbReference type="AlphaFoldDB" id="A0A9W7AUP6"/>
<comment type="caution">
    <text evidence="7">The sequence shown here is derived from an EMBL/GenBank/DDBJ whole genome shotgun (WGS) entry which is preliminary data.</text>
</comment>
<dbReference type="EMBL" id="BRXZ01001643">
    <property type="protein sequence ID" value="GMH75847.1"/>
    <property type="molecule type" value="Genomic_DNA"/>
</dbReference>
<keyword evidence="3 6" id="KW-0732">Signal</keyword>
<reference evidence="7" key="1">
    <citation type="submission" date="2022-07" db="EMBL/GenBank/DDBJ databases">
        <title>Genome analysis of Parmales, a sister group of diatoms, reveals the evolutionary specialization of diatoms from phago-mixotrophs to photoautotrophs.</title>
        <authorList>
            <person name="Ban H."/>
            <person name="Sato S."/>
            <person name="Yoshikawa S."/>
            <person name="Kazumasa Y."/>
            <person name="Nakamura Y."/>
            <person name="Ichinomiya M."/>
            <person name="Saitoh K."/>
            <person name="Sato N."/>
            <person name="Blanc-Mathieu R."/>
            <person name="Endo H."/>
            <person name="Kuwata A."/>
            <person name="Ogata H."/>
        </authorList>
    </citation>
    <scope>NUCLEOTIDE SEQUENCE</scope>
</reference>
<gene>
    <name evidence="7" type="ORF">TrRE_jg1825</name>
</gene>
<dbReference type="GO" id="GO:0070008">
    <property type="term" value="F:serine-type exopeptidase activity"/>
    <property type="evidence" value="ECO:0007669"/>
    <property type="project" value="InterPro"/>
</dbReference>
<evidence type="ECO:0000313" key="7">
    <source>
        <dbReference type="EMBL" id="GMH75847.1"/>
    </source>
</evidence>
<evidence type="ECO:0000256" key="5">
    <source>
        <dbReference type="ARBA" id="ARBA00023180"/>
    </source>
</evidence>
<dbReference type="Proteomes" id="UP001165082">
    <property type="component" value="Unassembled WGS sequence"/>
</dbReference>
<keyword evidence="2" id="KW-0645">Protease</keyword>
<dbReference type="InterPro" id="IPR008758">
    <property type="entry name" value="Peptidase_S28"/>
</dbReference>
<keyword evidence="5" id="KW-0325">Glycoprotein</keyword>
<evidence type="ECO:0000256" key="2">
    <source>
        <dbReference type="ARBA" id="ARBA00022670"/>
    </source>
</evidence>
<accession>A0A9W7AUP6</accession>
<feature type="signal peptide" evidence="6">
    <location>
        <begin position="1"/>
        <end position="19"/>
    </location>
</feature>
<dbReference type="OrthoDB" id="1735038at2759"/>
<organism evidence="7 8">
    <name type="scientific">Triparma retinervis</name>
    <dbReference type="NCBI Taxonomy" id="2557542"/>
    <lineage>
        <taxon>Eukaryota</taxon>
        <taxon>Sar</taxon>
        <taxon>Stramenopiles</taxon>
        <taxon>Ochrophyta</taxon>
        <taxon>Bolidophyceae</taxon>
        <taxon>Parmales</taxon>
        <taxon>Triparmaceae</taxon>
        <taxon>Triparma</taxon>
    </lineage>
</organism>